<comment type="similarity">
    <text evidence="5">Belongs to the class-III pyridoxal-phosphate-dependent aminotransferase family. ArgD subfamily.</text>
</comment>
<dbReference type="NCBIfam" id="TIGR00707">
    <property type="entry name" value="argD"/>
    <property type="match status" value="1"/>
</dbReference>
<dbReference type="GO" id="GO:0003992">
    <property type="term" value="F:N2-acetyl-L-ornithine:2-oxoglutarate 5-aminotransferase activity"/>
    <property type="evidence" value="ECO:0007669"/>
    <property type="project" value="UniProtKB-UniRule"/>
</dbReference>
<dbReference type="PANTHER" id="PTHR11986">
    <property type="entry name" value="AMINOTRANSFERASE CLASS III"/>
    <property type="match status" value="1"/>
</dbReference>
<dbReference type="Gene3D" id="3.90.1150.10">
    <property type="entry name" value="Aspartate Aminotransferase, domain 1"/>
    <property type="match status" value="1"/>
</dbReference>
<dbReference type="InterPro" id="IPR015424">
    <property type="entry name" value="PyrdxlP-dep_Trfase"/>
</dbReference>
<dbReference type="PIRSF" id="PIRSF000521">
    <property type="entry name" value="Transaminase_4ab_Lys_Orn"/>
    <property type="match status" value="1"/>
</dbReference>
<name>A0A238ZUJ3_9BACT</name>
<dbReference type="InterPro" id="IPR005814">
    <property type="entry name" value="Aminotrans_3"/>
</dbReference>
<evidence type="ECO:0000256" key="5">
    <source>
        <dbReference type="HAMAP-Rule" id="MF_01107"/>
    </source>
</evidence>
<keyword evidence="5" id="KW-0963">Cytoplasm</keyword>
<dbReference type="RefSeq" id="WP_089323505.1">
    <property type="nucleotide sequence ID" value="NZ_FZOB01000012.1"/>
</dbReference>
<dbReference type="EC" id="2.6.1.11" evidence="5"/>
<comment type="subunit">
    <text evidence="5">Homodimer.</text>
</comment>
<evidence type="ECO:0000256" key="2">
    <source>
        <dbReference type="ARBA" id="ARBA00022605"/>
    </source>
</evidence>
<evidence type="ECO:0000256" key="3">
    <source>
        <dbReference type="ARBA" id="ARBA00022679"/>
    </source>
</evidence>
<comment type="cofactor">
    <cofactor evidence="5">
        <name>pyridoxal 5'-phosphate</name>
        <dbReference type="ChEBI" id="CHEBI:597326"/>
    </cofactor>
    <text evidence="5">Binds 1 pyridoxal phosphate per subunit.</text>
</comment>
<dbReference type="GO" id="GO:0005737">
    <property type="term" value="C:cytoplasm"/>
    <property type="evidence" value="ECO:0007669"/>
    <property type="project" value="UniProtKB-SubCell"/>
</dbReference>
<dbReference type="Proteomes" id="UP000198405">
    <property type="component" value="Unassembled WGS sequence"/>
</dbReference>
<evidence type="ECO:0000256" key="4">
    <source>
        <dbReference type="ARBA" id="ARBA00022898"/>
    </source>
</evidence>
<comment type="miscellaneous">
    <text evidence="5">May also have succinyldiaminopimelate aminotransferase activity, thus carrying out the corresponding step in lysine biosynthesis.</text>
</comment>
<keyword evidence="4 5" id="KW-0663">Pyridoxal phosphate</keyword>
<sequence>MNTHEMTENYVMKTYNRYPISFVKGEGCYLYDENGKKYLDFLAGIAVCNLGHSHKEIAETICKQAKTLIHTSNLFHIKPQAELAKLICENSFGSKVFFCNSGAEANEGAIKLARRYAFERGKKGYEIIAFKNSFHGRTFASVSVTGQGKYNEGFGPMLSDVKFAEFNNIDSVKKIISKKTCGIIVEPIQGEGGIIPAEKEFLKELRNLANNYDAVLIFDEVQTGIGRTGKLFAYQHYGVEPDVMTLAKALGNGVPIGAIVTNERTSQILKPGLHASTFGGNFLSTAAGVKVMEIISDEKFLKNVEAKGKYLTEKLKEIKNELQGTISEIRGIGLMIGAILKIDGKKLVEKALKNGLIINVTGENVLRLVPPLTITQQEIDEGIEILKESIKETLS</sequence>
<dbReference type="EMBL" id="FZOB01000012">
    <property type="protein sequence ID" value="SNR87005.1"/>
    <property type="molecule type" value="Genomic_DNA"/>
</dbReference>
<feature type="binding site" evidence="5">
    <location>
        <position position="276"/>
    </location>
    <ligand>
        <name>N(2)-acetyl-L-ornithine</name>
        <dbReference type="ChEBI" id="CHEBI:57805"/>
    </ligand>
</feature>
<reference evidence="7" key="1">
    <citation type="submission" date="2017-06" db="EMBL/GenBank/DDBJ databases">
        <authorList>
            <person name="Varghese N."/>
            <person name="Submissions S."/>
        </authorList>
    </citation>
    <scope>NUCLEOTIDE SEQUENCE [LARGE SCALE GENOMIC DNA]</scope>
    <source>
        <strain evidence="7">DSM 15668</strain>
    </source>
</reference>
<keyword evidence="7" id="KW-1185">Reference proteome</keyword>
<dbReference type="HAMAP" id="MF_01107">
    <property type="entry name" value="ArgD_aminotrans_3"/>
    <property type="match status" value="1"/>
</dbReference>
<proteinExistence type="inferred from homology"/>
<comment type="pathway">
    <text evidence="5">Amino-acid biosynthesis; L-arginine biosynthesis; N(2)-acetyl-L-ornithine from L-glutamate: step 4/4.</text>
</comment>
<protein>
    <recommendedName>
        <fullName evidence="5">Acetylornithine aminotransferase</fullName>
        <shortName evidence="5">ACOAT</shortName>
        <ecNumber evidence="5">2.6.1.11</ecNumber>
    </recommendedName>
</protein>
<dbReference type="InterPro" id="IPR050103">
    <property type="entry name" value="Class-III_PLP-dep_AT"/>
</dbReference>
<evidence type="ECO:0000313" key="7">
    <source>
        <dbReference type="Proteomes" id="UP000198405"/>
    </source>
</evidence>
<dbReference type="GO" id="GO:0006526">
    <property type="term" value="P:L-arginine biosynthetic process"/>
    <property type="evidence" value="ECO:0007669"/>
    <property type="project" value="UniProtKB-UniRule"/>
</dbReference>
<dbReference type="PROSITE" id="PS00600">
    <property type="entry name" value="AA_TRANSFER_CLASS_3"/>
    <property type="match status" value="1"/>
</dbReference>
<comment type="subcellular location">
    <subcellularLocation>
        <location evidence="5">Cytoplasm</location>
    </subcellularLocation>
</comment>
<dbReference type="InterPro" id="IPR015421">
    <property type="entry name" value="PyrdxlP-dep_Trfase_major"/>
</dbReference>
<keyword evidence="1 5" id="KW-0032">Aminotransferase</keyword>
<comment type="catalytic activity">
    <reaction evidence="5">
        <text>N(2)-acetyl-L-ornithine + 2-oxoglutarate = N-acetyl-L-glutamate 5-semialdehyde + L-glutamate</text>
        <dbReference type="Rhea" id="RHEA:18049"/>
        <dbReference type="ChEBI" id="CHEBI:16810"/>
        <dbReference type="ChEBI" id="CHEBI:29123"/>
        <dbReference type="ChEBI" id="CHEBI:29985"/>
        <dbReference type="ChEBI" id="CHEBI:57805"/>
        <dbReference type="EC" id="2.6.1.11"/>
    </reaction>
</comment>
<dbReference type="GO" id="GO:0042802">
    <property type="term" value="F:identical protein binding"/>
    <property type="evidence" value="ECO:0007669"/>
    <property type="project" value="TreeGrafter"/>
</dbReference>
<keyword evidence="2 5" id="KW-0028">Amino-acid biosynthesis</keyword>
<dbReference type="AlphaFoldDB" id="A0A238ZUJ3"/>
<organism evidence="6 7">
    <name type="scientific">Desulfurobacterium atlanticum</name>
    <dbReference type="NCBI Taxonomy" id="240169"/>
    <lineage>
        <taxon>Bacteria</taxon>
        <taxon>Pseudomonadati</taxon>
        <taxon>Aquificota</taxon>
        <taxon>Aquificia</taxon>
        <taxon>Desulfurobacteriales</taxon>
        <taxon>Desulfurobacteriaceae</taxon>
        <taxon>Desulfurobacterium</taxon>
    </lineage>
</organism>
<evidence type="ECO:0000313" key="6">
    <source>
        <dbReference type="EMBL" id="SNR87005.1"/>
    </source>
</evidence>
<dbReference type="FunFam" id="3.40.640.10:FF:000004">
    <property type="entry name" value="Acetylornithine aminotransferase"/>
    <property type="match status" value="1"/>
</dbReference>
<dbReference type="NCBIfam" id="NF002325">
    <property type="entry name" value="PRK01278.1"/>
    <property type="match status" value="1"/>
</dbReference>
<dbReference type="Pfam" id="PF00202">
    <property type="entry name" value="Aminotran_3"/>
    <property type="match status" value="1"/>
</dbReference>
<feature type="binding site" evidence="5">
    <location>
        <position position="137"/>
    </location>
    <ligand>
        <name>N(2)-acetyl-L-ornithine</name>
        <dbReference type="ChEBI" id="CHEBI:57805"/>
    </ligand>
</feature>
<keyword evidence="3 5" id="KW-0808">Transferase</keyword>
<dbReference type="InterPro" id="IPR004636">
    <property type="entry name" value="AcOrn/SuccOrn_fam"/>
</dbReference>
<dbReference type="UniPathway" id="UPA00068">
    <property type="reaction ID" value="UER00109"/>
</dbReference>
<feature type="binding site" evidence="5">
    <location>
        <position position="277"/>
    </location>
    <ligand>
        <name>pyridoxal 5'-phosphate</name>
        <dbReference type="ChEBI" id="CHEBI:597326"/>
    </ligand>
</feature>
<dbReference type="InterPro" id="IPR049704">
    <property type="entry name" value="Aminotrans_3_PPA_site"/>
</dbReference>
<evidence type="ECO:0000256" key="1">
    <source>
        <dbReference type="ARBA" id="ARBA00022576"/>
    </source>
</evidence>
<keyword evidence="5" id="KW-0055">Arginine biosynthesis</keyword>
<dbReference type="SUPFAM" id="SSF53383">
    <property type="entry name" value="PLP-dependent transferases"/>
    <property type="match status" value="1"/>
</dbReference>
<feature type="modified residue" description="N6-(pyridoxal phosphate)lysine" evidence="5">
    <location>
        <position position="248"/>
    </location>
</feature>
<dbReference type="GO" id="GO:0030170">
    <property type="term" value="F:pyridoxal phosphate binding"/>
    <property type="evidence" value="ECO:0007669"/>
    <property type="project" value="InterPro"/>
</dbReference>
<feature type="binding site" evidence="5">
    <location>
        <begin position="219"/>
        <end position="222"/>
    </location>
    <ligand>
        <name>pyridoxal 5'-phosphate</name>
        <dbReference type="ChEBI" id="CHEBI:597326"/>
    </ligand>
</feature>
<dbReference type="PANTHER" id="PTHR11986:SF79">
    <property type="entry name" value="ACETYLORNITHINE AMINOTRANSFERASE, MITOCHONDRIAL"/>
    <property type="match status" value="1"/>
</dbReference>
<dbReference type="Gene3D" id="3.40.640.10">
    <property type="entry name" value="Type I PLP-dependent aspartate aminotransferase-like (Major domain)"/>
    <property type="match status" value="1"/>
</dbReference>
<gene>
    <name evidence="5" type="primary">argD</name>
    <name evidence="6" type="ORF">SAMN06265340_11226</name>
</gene>
<dbReference type="OrthoDB" id="9807885at2"/>
<feature type="binding site" evidence="5">
    <location>
        <position position="134"/>
    </location>
    <ligand>
        <name>pyridoxal 5'-phosphate</name>
        <dbReference type="ChEBI" id="CHEBI:597326"/>
    </ligand>
</feature>
<dbReference type="CDD" id="cd00610">
    <property type="entry name" value="OAT_like"/>
    <property type="match status" value="1"/>
</dbReference>
<accession>A0A238ZUJ3</accession>
<dbReference type="InterPro" id="IPR015422">
    <property type="entry name" value="PyrdxlP-dep_Trfase_small"/>
</dbReference>
<feature type="binding site" evidence="5">
    <location>
        <begin position="102"/>
        <end position="103"/>
    </location>
    <ligand>
        <name>pyridoxal 5'-phosphate</name>
        <dbReference type="ChEBI" id="CHEBI:597326"/>
    </ligand>
</feature>